<sequence length="261" mass="29142">MRTVTPLRPRRSHRVPAVHDHALRLTLATRAAGCTDGAAAEQNRLPVVKGHQREIKIDWLPDSGNRFCLCHATAKQFQKGLSFFDCIPYQRESRCDLSDFGNCTAPEGSGLRCSRQLASQPSVVTGLNAGVTYAFCAIDENPLSASGYDGFALCTRTWTLDSVSFIVDDTAELRFRASAYSSFMVGLEWRLGNETEQLLNVRLCSSTDGCHRACRDNLLDLRREKFVAWTDLTRQRLSLQVRRTDGVLLYETAFDALKQSA</sequence>
<evidence type="ECO:0000313" key="2">
    <source>
        <dbReference type="Proteomes" id="UP000821866"/>
    </source>
</evidence>
<proteinExistence type="predicted"/>
<protein>
    <submittedName>
        <fullName evidence="1">Uncharacterized protein</fullName>
    </submittedName>
</protein>
<dbReference type="AlphaFoldDB" id="A0A9J6E2K0"/>
<gene>
    <name evidence="1" type="ORF">HPB51_014211</name>
</gene>
<reference evidence="1" key="1">
    <citation type="journal article" date="2020" name="Cell">
        <title>Large-Scale Comparative Analyses of Tick Genomes Elucidate Their Genetic Diversity and Vector Capacities.</title>
        <authorList>
            <consortium name="Tick Genome and Microbiome Consortium (TIGMIC)"/>
            <person name="Jia N."/>
            <person name="Wang J."/>
            <person name="Shi W."/>
            <person name="Du L."/>
            <person name="Sun Y."/>
            <person name="Zhan W."/>
            <person name="Jiang J.F."/>
            <person name="Wang Q."/>
            <person name="Zhang B."/>
            <person name="Ji P."/>
            <person name="Bell-Sakyi L."/>
            <person name="Cui X.M."/>
            <person name="Yuan T.T."/>
            <person name="Jiang B.G."/>
            <person name="Yang W.F."/>
            <person name="Lam T.T."/>
            <person name="Chang Q.C."/>
            <person name="Ding S.J."/>
            <person name="Wang X.J."/>
            <person name="Zhu J.G."/>
            <person name="Ruan X.D."/>
            <person name="Zhao L."/>
            <person name="Wei J.T."/>
            <person name="Ye R.Z."/>
            <person name="Que T.C."/>
            <person name="Du C.H."/>
            <person name="Zhou Y.H."/>
            <person name="Cheng J.X."/>
            <person name="Dai P.F."/>
            <person name="Guo W.B."/>
            <person name="Han X.H."/>
            <person name="Huang E.J."/>
            <person name="Li L.F."/>
            <person name="Wei W."/>
            <person name="Gao Y.C."/>
            <person name="Liu J.Z."/>
            <person name="Shao H.Z."/>
            <person name="Wang X."/>
            <person name="Wang C.C."/>
            <person name="Yang T.C."/>
            <person name="Huo Q.B."/>
            <person name="Li W."/>
            <person name="Chen H.Y."/>
            <person name="Chen S.E."/>
            <person name="Zhou L.G."/>
            <person name="Ni X.B."/>
            <person name="Tian J.H."/>
            <person name="Sheng Y."/>
            <person name="Liu T."/>
            <person name="Pan Y.S."/>
            <person name="Xia L.Y."/>
            <person name="Li J."/>
            <person name="Zhao F."/>
            <person name="Cao W.C."/>
        </authorList>
    </citation>
    <scope>NUCLEOTIDE SEQUENCE</scope>
    <source>
        <strain evidence="1">Rmic-2018</strain>
    </source>
</reference>
<dbReference type="EMBL" id="JABSTU010000006">
    <property type="protein sequence ID" value="KAH8028256.1"/>
    <property type="molecule type" value="Genomic_DNA"/>
</dbReference>
<keyword evidence="2" id="KW-1185">Reference proteome</keyword>
<accession>A0A9J6E2K0</accession>
<organism evidence="1 2">
    <name type="scientific">Rhipicephalus microplus</name>
    <name type="common">Cattle tick</name>
    <name type="synonym">Boophilus microplus</name>
    <dbReference type="NCBI Taxonomy" id="6941"/>
    <lineage>
        <taxon>Eukaryota</taxon>
        <taxon>Metazoa</taxon>
        <taxon>Ecdysozoa</taxon>
        <taxon>Arthropoda</taxon>
        <taxon>Chelicerata</taxon>
        <taxon>Arachnida</taxon>
        <taxon>Acari</taxon>
        <taxon>Parasitiformes</taxon>
        <taxon>Ixodida</taxon>
        <taxon>Ixodoidea</taxon>
        <taxon>Ixodidae</taxon>
        <taxon>Rhipicephalinae</taxon>
        <taxon>Rhipicephalus</taxon>
        <taxon>Boophilus</taxon>
    </lineage>
</organism>
<dbReference type="VEuPathDB" id="VectorBase:LOC119168214"/>
<evidence type="ECO:0000313" key="1">
    <source>
        <dbReference type="EMBL" id="KAH8028256.1"/>
    </source>
</evidence>
<comment type="caution">
    <text evidence="1">The sequence shown here is derived from an EMBL/GenBank/DDBJ whole genome shotgun (WGS) entry which is preliminary data.</text>
</comment>
<name>A0A9J6E2K0_RHIMP</name>
<reference evidence="1" key="2">
    <citation type="submission" date="2021-09" db="EMBL/GenBank/DDBJ databases">
        <authorList>
            <person name="Jia N."/>
            <person name="Wang J."/>
            <person name="Shi W."/>
            <person name="Du L."/>
            <person name="Sun Y."/>
            <person name="Zhan W."/>
            <person name="Jiang J."/>
            <person name="Wang Q."/>
            <person name="Zhang B."/>
            <person name="Ji P."/>
            <person name="Sakyi L.B."/>
            <person name="Cui X."/>
            <person name="Yuan T."/>
            <person name="Jiang B."/>
            <person name="Yang W."/>
            <person name="Lam T.T.-Y."/>
            <person name="Chang Q."/>
            <person name="Ding S."/>
            <person name="Wang X."/>
            <person name="Zhu J."/>
            <person name="Ruan X."/>
            <person name="Zhao L."/>
            <person name="Wei J."/>
            <person name="Que T."/>
            <person name="Du C."/>
            <person name="Cheng J."/>
            <person name="Dai P."/>
            <person name="Han X."/>
            <person name="Huang E."/>
            <person name="Gao Y."/>
            <person name="Liu J."/>
            <person name="Shao H."/>
            <person name="Ye R."/>
            <person name="Li L."/>
            <person name="Wei W."/>
            <person name="Wang X."/>
            <person name="Wang C."/>
            <person name="Huo Q."/>
            <person name="Li W."/>
            <person name="Guo W."/>
            <person name="Chen H."/>
            <person name="Chen S."/>
            <person name="Zhou L."/>
            <person name="Zhou L."/>
            <person name="Ni X."/>
            <person name="Tian J."/>
            <person name="Zhou Y."/>
            <person name="Sheng Y."/>
            <person name="Liu T."/>
            <person name="Pan Y."/>
            <person name="Xia L."/>
            <person name="Li J."/>
            <person name="Zhao F."/>
            <person name="Cao W."/>
        </authorList>
    </citation>
    <scope>NUCLEOTIDE SEQUENCE</scope>
    <source>
        <strain evidence="1">Rmic-2018</strain>
        <tissue evidence="1">Larvae</tissue>
    </source>
</reference>
<dbReference type="Proteomes" id="UP000821866">
    <property type="component" value="Chromosome 4"/>
</dbReference>